<proteinExistence type="predicted"/>
<gene>
    <name evidence="2" type="ORF">PMAYCL1PPCAC_32312</name>
</gene>
<accession>A0AAN5DGJ6</accession>
<organism evidence="2 3">
    <name type="scientific">Pristionchus mayeri</name>
    <dbReference type="NCBI Taxonomy" id="1317129"/>
    <lineage>
        <taxon>Eukaryota</taxon>
        <taxon>Metazoa</taxon>
        <taxon>Ecdysozoa</taxon>
        <taxon>Nematoda</taxon>
        <taxon>Chromadorea</taxon>
        <taxon>Rhabditida</taxon>
        <taxon>Rhabditina</taxon>
        <taxon>Diplogasteromorpha</taxon>
        <taxon>Diplogasteroidea</taxon>
        <taxon>Neodiplogasteridae</taxon>
        <taxon>Pristionchus</taxon>
    </lineage>
</organism>
<keyword evidence="3" id="KW-1185">Reference proteome</keyword>
<feature type="region of interest" description="Disordered" evidence="1">
    <location>
        <begin position="1"/>
        <end position="24"/>
    </location>
</feature>
<dbReference type="EMBL" id="BTRK01000006">
    <property type="protein sequence ID" value="GMR62117.1"/>
    <property type="molecule type" value="Genomic_DNA"/>
</dbReference>
<protein>
    <submittedName>
        <fullName evidence="2">Uncharacterized protein</fullName>
    </submittedName>
</protein>
<evidence type="ECO:0000313" key="2">
    <source>
        <dbReference type="EMBL" id="GMR62117.1"/>
    </source>
</evidence>
<name>A0AAN5DGJ6_9BILA</name>
<feature type="non-terminal residue" evidence="2">
    <location>
        <position position="1"/>
    </location>
</feature>
<evidence type="ECO:0000256" key="1">
    <source>
        <dbReference type="SAM" id="MobiDB-lite"/>
    </source>
</evidence>
<feature type="non-terminal residue" evidence="2">
    <location>
        <position position="77"/>
    </location>
</feature>
<feature type="region of interest" description="Disordered" evidence="1">
    <location>
        <begin position="56"/>
        <end position="77"/>
    </location>
</feature>
<dbReference type="AlphaFoldDB" id="A0AAN5DGJ6"/>
<reference evidence="3" key="1">
    <citation type="submission" date="2022-10" db="EMBL/GenBank/DDBJ databases">
        <title>Genome assembly of Pristionchus species.</title>
        <authorList>
            <person name="Yoshida K."/>
            <person name="Sommer R.J."/>
        </authorList>
    </citation>
    <scope>NUCLEOTIDE SEQUENCE [LARGE SCALE GENOMIC DNA]</scope>
    <source>
        <strain evidence="3">RS5460</strain>
    </source>
</reference>
<sequence length="77" mass="8642">DGRRRPVHGGAEAAGGGRAGAHARLRRLGRAEGRLSERALLDHTGVRGHRIRRCAEEDRVPMEHDLRELRPTPHDRQ</sequence>
<dbReference type="Proteomes" id="UP001328107">
    <property type="component" value="Unassembled WGS sequence"/>
</dbReference>
<evidence type="ECO:0000313" key="3">
    <source>
        <dbReference type="Proteomes" id="UP001328107"/>
    </source>
</evidence>
<comment type="caution">
    <text evidence="2">The sequence shown here is derived from an EMBL/GenBank/DDBJ whole genome shotgun (WGS) entry which is preliminary data.</text>
</comment>